<reference evidence="3" key="1">
    <citation type="journal article" date="2018" name="DNA Res.">
        <title>Multiple hybrid de novo genome assembly of finger millet, an orphan allotetraploid crop.</title>
        <authorList>
            <person name="Hatakeyama M."/>
            <person name="Aluri S."/>
            <person name="Balachadran M.T."/>
            <person name="Sivarajan S.R."/>
            <person name="Patrignani A."/>
            <person name="Gruter S."/>
            <person name="Poveda L."/>
            <person name="Shimizu-Inatsugi R."/>
            <person name="Baeten J."/>
            <person name="Francoijs K.J."/>
            <person name="Nataraja K.N."/>
            <person name="Reddy Y.A.N."/>
            <person name="Phadnis S."/>
            <person name="Ravikumar R.L."/>
            <person name="Schlapbach R."/>
            <person name="Sreeman S.M."/>
            <person name="Shimizu K.K."/>
        </authorList>
    </citation>
    <scope>NUCLEOTIDE SEQUENCE</scope>
</reference>
<feature type="compositionally biased region" description="Basic residues" evidence="1">
    <location>
        <begin position="56"/>
        <end position="65"/>
    </location>
</feature>
<reference evidence="3" key="2">
    <citation type="submission" date="2021-12" db="EMBL/GenBank/DDBJ databases">
        <title>Resequencing data analysis of finger millet.</title>
        <authorList>
            <person name="Hatakeyama M."/>
            <person name="Aluri S."/>
            <person name="Balachadran M.T."/>
            <person name="Sivarajan S.R."/>
            <person name="Poveda L."/>
            <person name="Shimizu-Inatsugi R."/>
            <person name="Schlapbach R."/>
            <person name="Sreeman S.M."/>
            <person name="Shimizu K.K."/>
        </authorList>
    </citation>
    <scope>NUCLEOTIDE SEQUENCE</scope>
</reference>
<evidence type="ECO:0000313" key="4">
    <source>
        <dbReference type="Proteomes" id="UP001054889"/>
    </source>
</evidence>
<organism evidence="3 4">
    <name type="scientific">Eleusine coracana subsp. coracana</name>
    <dbReference type="NCBI Taxonomy" id="191504"/>
    <lineage>
        <taxon>Eukaryota</taxon>
        <taxon>Viridiplantae</taxon>
        <taxon>Streptophyta</taxon>
        <taxon>Embryophyta</taxon>
        <taxon>Tracheophyta</taxon>
        <taxon>Spermatophyta</taxon>
        <taxon>Magnoliopsida</taxon>
        <taxon>Liliopsida</taxon>
        <taxon>Poales</taxon>
        <taxon>Poaceae</taxon>
        <taxon>PACMAD clade</taxon>
        <taxon>Chloridoideae</taxon>
        <taxon>Cynodonteae</taxon>
        <taxon>Eleusininae</taxon>
        <taxon>Eleusine</taxon>
    </lineage>
</organism>
<comment type="caution">
    <text evidence="3">The sequence shown here is derived from an EMBL/GenBank/DDBJ whole genome shotgun (WGS) entry which is preliminary data.</text>
</comment>
<dbReference type="EMBL" id="BQKI01000002">
    <property type="protein sequence ID" value="GJM88776.1"/>
    <property type="molecule type" value="Genomic_DNA"/>
</dbReference>
<sequence length="94" mass="10314">MAPCRVVLLARLARGKDGKLGRGAAAWRSYTWRGTVRRLLSGSAISGRRDRERRGGYTRRRRVAGRARDSGSTANFKSGSLGPRCLVVCPARRA</sequence>
<evidence type="ECO:0000313" key="2">
    <source>
        <dbReference type="EMBL" id="GJM88776.1"/>
    </source>
</evidence>
<dbReference type="EMBL" id="BQKI01000002">
    <property type="protein sequence ID" value="GJM89177.1"/>
    <property type="molecule type" value="Genomic_DNA"/>
</dbReference>
<dbReference type="AlphaFoldDB" id="A0AAV5BT91"/>
<proteinExistence type="predicted"/>
<feature type="region of interest" description="Disordered" evidence="1">
    <location>
        <begin position="43"/>
        <end position="79"/>
    </location>
</feature>
<protein>
    <submittedName>
        <fullName evidence="3">Uncharacterized protein</fullName>
    </submittedName>
</protein>
<dbReference type="Proteomes" id="UP001054889">
    <property type="component" value="Unassembled WGS sequence"/>
</dbReference>
<evidence type="ECO:0000313" key="3">
    <source>
        <dbReference type="EMBL" id="GJM89177.1"/>
    </source>
</evidence>
<gene>
    <name evidence="3" type="primary">ga05339</name>
    <name evidence="2" type="synonym">ga04886</name>
    <name evidence="2" type="ORF">PR202_ga04886</name>
    <name evidence="3" type="ORF">PR202_ga05339</name>
</gene>
<name>A0AAV5BT91_ELECO</name>
<keyword evidence="4" id="KW-1185">Reference proteome</keyword>
<evidence type="ECO:0000256" key="1">
    <source>
        <dbReference type="SAM" id="MobiDB-lite"/>
    </source>
</evidence>
<accession>A0AAV5BT91</accession>